<keyword evidence="4" id="KW-0812">Transmembrane</keyword>
<evidence type="ECO:0000313" key="7">
    <source>
        <dbReference type="Proteomes" id="UP001249851"/>
    </source>
</evidence>
<evidence type="ECO:0000313" key="6">
    <source>
        <dbReference type="EMBL" id="KAK2561518.1"/>
    </source>
</evidence>
<gene>
    <name evidence="6" type="ORF">P5673_015490</name>
</gene>
<keyword evidence="3" id="KW-0808">Transferase</keyword>
<dbReference type="SUPFAM" id="SSF53756">
    <property type="entry name" value="UDP-Glycosyltransferase/glycogen phosphorylase"/>
    <property type="match status" value="1"/>
</dbReference>
<reference evidence="6" key="1">
    <citation type="journal article" date="2023" name="G3 (Bethesda)">
        <title>Whole genome assembly and annotation of the endangered Caribbean coral Acropora cervicornis.</title>
        <authorList>
            <person name="Selwyn J.D."/>
            <person name="Vollmer S.V."/>
        </authorList>
    </citation>
    <scope>NUCLEOTIDE SEQUENCE</scope>
    <source>
        <strain evidence="6">K2</strain>
    </source>
</reference>
<accession>A0AAD9QHS8</accession>
<sequence length="508" mass="57076">MASIFVALVISYVTAHSALSARIVGFTSMSSGSHYLLTKTILEELASRGHEVVMVISSDHIHSISSEKIPHKVYQVPFERGYLEDMIAKTAVKESMFKLFSKVTEYAQTNWDSLLKSRELIEDLRNADLIVYEGIAFSAILVSELHKIPRVAVFPGIPRPGGFLMFPSPVSYVPMSLTGFTSKMSFLQRVMNLGAYFAFNAVFHFTTVRPLATLKAKYNITPETNIQEALNKDELVIVSSDFALDYPQPLLPDCESQILVGPITVKKHKPLPAELESYVSSGTDGFIIVSFGSYMETLTSKDKIDVMATAFGKLKQKVLWKLKDHTPTSLSANIRIVKWLPQNDLLAHKEIRAFDTSLFESGYHGVPMVAIPLFADQFVNAKKAVDFGLALSLNLETLSSKLLKETIEQVVYEPSFKKSASRISKLMQDKPRSPLETTGDWLEYVLRHRGAQHLRAQVFNIPWYQYYLLDVIAFLVSAITVVVMVIWMTCRCFCRLCCKSTAKKSKHD</sequence>
<comment type="similarity">
    <text evidence="1">Belongs to the UDP-glycosyltransferase family.</text>
</comment>
<dbReference type="Proteomes" id="UP001249851">
    <property type="component" value="Unassembled WGS sequence"/>
</dbReference>
<evidence type="ECO:0000256" key="5">
    <source>
        <dbReference type="SAM" id="SignalP"/>
    </source>
</evidence>
<keyword evidence="2" id="KW-0328">Glycosyltransferase</keyword>
<dbReference type="EMBL" id="JARQWQ010000032">
    <property type="protein sequence ID" value="KAK2561518.1"/>
    <property type="molecule type" value="Genomic_DNA"/>
</dbReference>
<keyword evidence="4" id="KW-1133">Transmembrane helix</keyword>
<dbReference type="InterPro" id="IPR002213">
    <property type="entry name" value="UDP_glucos_trans"/>
</dbReference>
<dbReference type="CDD" id="cd03784">
    <property type="entry name" value="GT1_Gtf-like"/>
    <property type="match status" value="1"/>
</dbReference>
<evidence type="ECO:0000256" key="3">
    <source>
        <dbReference type="ARBA" id="ARBA00022679"/>
    </source>
</evidence>
<organism evidence="6 7">
    <name type="scientific">Acropora cervicornis</name>
    <name type="common">Staghorn coral</name>
    <dbReference type="NCBI Taxonomy" id="6130"/>
    <lineage>
        <taxon>Eukaryota</taxon>
        <taxon>Metazoa</taxon>
        <taxon>Cnidaria</taxon>
        <taxon>Anthozoa</taxon>
        <taxon>Hexacorallia</taxon>
        <taxon>Scleractinia</taxon>
        <taxon>Astrocoeniina</taxon>
        <taxon>Acroporidae</taxon>
        <taxon>Acropora</taxon>
    </lineage>
</organism>
<name>A0AAD9QHS8_ACRCE</name>
<comment type="caution">
    <text evidence="6">The sequence shown here is derived from an EMBL/GenBank/DDBJ whole genome shotgun (WGS) entry which is preliminary data.</text>
</comment>
<dbReference type="FunFam" id="3.40.50.2000:FF:000021">
    <property type="entry name" value="UDP-glucuronosyltransferase"/>
    <property type="match status" value="1"/>
</dbReference>
<feature type="transmembrane region" description="Helical" evidence="4">
    <location>
        <begin position="463"/>
        <end position="487"/>
    </location>
</feature>
<reference evidence="6" key="2">
    <citation type="journal article" date="2023" name="Science">
        <title>Genomic signatures of disease resistance in endangered staghorn corals.</title>
        <authorList>
            <person name="Vollmer S.V."/>
            <person name="Selwyn J.D."/>
            <person name="Despard B.A."/>
            <person name="Roesel C.L."/>
        </authorList>
    </citation>
    <scope>NUCLEOTIDE SEQUENCE</scope>
    <source>
        <strain evidence="6">K2</strain>
    </source>
</reference>
<dbReference type="Pfam" id="PF00201">
    <property type="entry name" value="UDPGT"/>
    <property type="match status" value="1"/>
</dbReference>
<protein>
    <submittedName>
        <fullName evidence="6">UDP-glucuronosyltransferase 2C1</fullName>
    </submittedName>
</protein>
<dbReference type="PANTHER" id="PTHR48043:SF145">
    <property type="entry name" value="FI06409P-RELATED"/>
    <property type="match status" value="1"/>
</dbReference>
<dbReference type="Gene3D" id="3.40.50.2000">
    <property type="entry name" value="Glycogen Phosphorylase B"/>
    <property type="match status" value="2"/>
</dbReference>
<keyword evidence="7" id="KW-1185">Reference proteome</keyword>
<dbReference type="GO" id="GO:0008194">
    <property type="term" value="F:UDP-glycosyltransferase activity"/>
    <property type="evidence" value="ECO:0007669"/>
    <property type="project" value="InterPro"/>
</dbReference>
<feature type="chain" id="PRO_5042228532" evidence="5">
    <location>
        <begin position="21"/>
        <end position="508"/>
    </location>
</feature>
<evidence type="ECO:0000256" key="4">
    <source>
        <dbReference type="SAM" id="Phobius"/>
    </source>
</evidence>
<dbReference type="InterPro" id="IPR050271">
    <property type="entry name" value="UDP-glycosyltransferase"/>
</dbReference>
<keyword evidence="5" id="KW-0732">Signal</keyword>
<evidence type="ECO:0000256" key="2">
    <source>
        <dbReference type="ARBA" id="ARBA00022676"/>
    </source>
</evidence>
<evidence type="ECO:0000256" key="1">
    <source>
        <dbReference type="ARBA" id="ARBA00009995"/>
    </source>
</evidence>
<dbReference type="AlphaFoldDB" id="A0AAD9QHS8"/>
<feature type="signal peptide" evidence="5">
    <location>
        <begin position="1"/>
        <end position="20"/>
    </location>
</feature>
<keyword evidence="4" id="KW-0472">Membrane</keyword>
<proteinExistence type="inferred from homology"/>
<dbReference type="PANTHER" id="PTHR48043">
    <property type="entry name" value="EG:EG0003.4 PROTEIN-RELATED"/>
    <property type="match status" value="1"/>
</dbReference>